<dbReference type="SUPFAM" id="SSF53098">
    <property type="entry name" value="Ribonuclease H-like"/>
    <property type="match status" value="1"/>
</dbReference>
<dbReference type="GO" id="GO:0042575">
    <property type="term" value="C:DNA polymerase complex"/>
    <property type="evidence" value="ECO:0007669"/>
    <property type="project" value="UniProtKB-ARBA"/>
</dbReference>
<evidence type="ECO:0000259" key="5">
    <source>
        <dbReference type="PROSITE" id="PS50994"/>
    </source>
</evidence>
<dbReference type="InParanoid" id="G0MFX3"/>
<evidence type="ECO:0000256" key="1">
    <source>
        <dbReference type="ARBA" id="ARBA00012493"/>
    </source>
</evidence>
<sequence length="1014" mass="116393">MYNKNPNEGTTKIDQKEIDILLEKIDLNQSKLSGKTKAEIRKLVSKYPEAFVLSNGKIGKFTGVTTHHIPLLDEHTIPKARPYRMNPEQKEKLEKELHKMQADEHIEPSSSPYSSPLLIVPKKNGDIRIVIDYRKLNLITRPRTYIMPHTLDVTEEASKGKIFSVFDIASGFHHIRMNEDHKQRTAFCCHLGVFQYRVMPMGLKGSPDTFNQAMEEVKQKYSGSMIVYVDDIVLVSETEEQHVKDLEEFFQLMIKMGLKLKAEKSQIGRTRITFLGFDIENNTIQPNGEKTKAIREFPAPRNITEVKQFLGMCSYFRRFIPGYAILVNPINKLNKKGAEFEWKQEQQEAFEKVKEILMSPPILTTPDMTGTFEMHTDASKIGLSAVLMQKQADLLKVVAYASRPTTAVESRYPPIELEALAITWGLIHHKPYVFNRKVLVVTDHLPLKSLLHRKEKTMSGRLMRHEAIIQQFDVEIVYRPGKENYVADALSRQRVPDTQTEAVSAIRASKLSEQKNLWTFQTWKKIQIESCALMKIKEKLLSNRDDKETLKAKKKYLLINDVIHLKPKNNMEIPPVILEGGSETTNKLIMDIHQIESHGGPEKTRATISRFVVWKGMKDEIFRIVTTCQKCQRRKMIPTHQGSVPMGRWEIASGPFQRIHMDVIGPFPETTDGNKYIIAAIDSFSRFAVAKATTDQKATTSLQFLIENIVSIHGIPNQVVTDQGRNFTSKMFQEVSKLLELDHIQTPSYHHESNGVIERLNRTLEEMLTCSTKKPENFSDWDKKLPIVIHAYNSRIHKATGLAPEKIIFGRHTSSPLNLYVEVVQPQYHDQKDYADSLAEIISDFIETAREKSEVSRESYKTFYDKRHNVRDTNFQVGEKVLIQDFTAGKLEYQFSPPATVLKTTETTVTVRNHKNKVETIHKNRVKRHITLESIMKKQKDQQAAQNNDMEGQADETIVGQGMRGKPEGDEKMDSGVGSRRFVRRSRLHHESIRRSRRLQGLQPMADTLSQFPI</sequence>
<dbReference type="GO" id="GO:0015074">
    <property type="term" value="P:DNA integration"/>
    <property type="evidence" value="ECO:0007669"/>
    <property type="project" value="InterPro"/>
</dbReference>
<evidence type="ECO:0000313" key="7">
    <source>
        <dbReference type="Proteomes" id="UP000008068"/>
    </source>
</evidence>
<dbReference type="GO" id="GO:0003964">
    <property type="term" value="F:RNA-directed DNA polymerase activity"/>
    <property type="evidence" value="ECO:0007669"/>
    <property type="project" value="UniProtKB-EC"/>
</dbReference>
<dbReference type="InterPro" id="IPR036397">
    <property type="entry name" value="RNaseH_sf"/>
</dbReference>
<evidence type="ECO:0000256" key="2">
    <source>
        <dbReference type="ARBA" id="ARBA00023268"/>
    </source>
</evidence>
<dbReference type="Gene3D" id="1.10.340.70">
    <property type="match status" value="1"/>
</dbReference>
<dbReference type="InterPro" id="IPR001584">
    <property type="entry name" value="Integrase_cat-core"/>
</dbReference>
<reference evidence="7" key="1">
    <citation type="submission" date="2011-07" db="EMBL/GenBank/DDBJ databases">
        <authorList>
            <consortium name="Caenorhabditis brenneri Sequencing and Analysis Consortium"/>
            <person name="Wilson R.K."/>
        </authorList>
    </citation>
    <scope>NUCLEOTIDE SEQUENCE [LARGE SCALE GENOMIC DNA]</scope>
    <source>
        <strain evidence="7">PB2801</strain>
    </source>
</reference>
<evidence type="ECO:0000313" key="6">
    <source>
        <dbReference type="EMBL" id="EGT54255.1"/>
    </source>
</evidence>
<dbReference type="InterPro" id="IPR043502">
    <property type="entry name" value="DNA/RNA_pol_sf"/>
</dbReference>
<dbReference type="Proteomes" id="UP000008068">
    <property type="component" value="Unassembled WGS sequence"/>
</dbReference>
<evidence type="ECO:0000256" key="3">
    <source>
        <dbReference type="SAM" id="MobiDB-lite"/>
    </source>
</evidence>
<feature type="compositionally biased region" description="Basic and acidic residues" evidence="3">
    <location>
        <begin position="965"/>
        <end position="974"/>
    </location>
</feature>
<dbReference type="Pfam" id="PF17921">
    <property type="entry name" value="Integrase_H2C2"/>
    <property type="match status" value="1"/>
</dbReference>
<dbReference type="AlphaFoldDB" id="G0MFX3"/>
<evidence type="ECO:0000259" key="4">
    <source>
        <dbReference type="PROSITE" id="PS50878"/>
    </source>
</evidence>
<dbReference type="Pfam" id="PF00665">
    <property type="entry name" value="rve"/>
    <property type="match status" value="1"/>
</dbReference>
<dbReference type="PANTHER" id="PTHR37984:SF5">
    <property type="entry name" value="PROTEIN NYNRIN-LIKE"/>
    <property type="match status" value="1"/>
</dbReference>
<dbReference type="CDD" id="cd09274">
    <property type="entry name" value="RNase_HI_RT_Ty3"/>
    <property type="match status" value="1"/>
</dbReference>
<gene>
    <name evidence="6" type="ORF">CAEBREN_31218</name>
</gene>
<dbReference type="SUPFAM" id="SSF56672">
    <property type="entry name" value="DNA/RNA polymerases"/>
    <property type="match status" value="1"/>
</dbReference>
<organism evidence="7">
    <name type="scientific">Caenorhabditis brenneri</name>
    <name type="common">Nematode worm</name>
    <dbReference type="NCBI Taxonomy" id="135651"/>
    <lineage>
        <taxon>Eukaryota</taxon>
        <taxon>Metazoa</taxon>
        <taxon>Ecdysozoa</taxon>
        <taxon>Nematoda</taxon>
        <taxon>Chromadorea</taxon>
        <taxon>Rhabditida</taxon>
        <taxon>Rhabditina</taxon>
        <taxon>Rhabditomorpha</taxon>
        <taxon>Rhabditoidea</taxon>
        <taxon>Rhabditidae</taxon>
        <taxon>Peloderinae</taxon>
        <taxon>Caenorhabditis</taxon>
    </lineage>
</organism>
<dbReference type="FunFam" id="3.30.70.270:FF:000020">
    <property type="entry name" value="Transposon Tf2-6 polyprotein-like Protein"/>
    <property type="match status" value="1"/>
</dbReference>
<dbReference type="HOGENOM" id="CLU_000384_9_6_1"/>
<feature type="domain" description="Integrase catalytic" evidence="5">
    <location>
        <begin position="651"/>
        <end position="812"/>
    </location>
</feature>
<dbReference type="InterPro" id="IPR041577">
    <property type="entry name" value="RT_RNaseH_2"/>
</dbReference>
<dbReference type="PROSITE" id="PS50878">
    <property type="entry name" value="RT_POL"/>
    <property type="match status" value="1"/>
</dbReference>
<dbReference type="Gene3D" id="3.30.420.10">
    <property type="entry name" value="Ribonuclease H-like superfamily/Ribonuclease H"/>
    <property type="match status" value="1"/>
</dbReference>
<dbReference type="Gene3D" id="3.30.70.270">
    <property type="match status" value="2"/>
</dbReference>
<dbReference type="Gene3D" id="2.30.30.850">
    <property type="match status" value="1"/>
</dbReference>
<dbReference type="InterPro" id="IPR041588">
    <property type="entry name" value="Integrase_H2C2"/>
</dbReference>
<dbReference type="PANTHER" id="PTHR37984">
    <property type="entry name" value="PROTEIN CBG26694"/>
    <property type="match status" value="1"/>
</dbReference>
<proteinExistence type="predicted"/>
<dbReference type="EC" id="2.7.7.49" evidence="1"/>
<dbReference type="Pfam" id="PF00078">
    <property type="entry name" value="RVT_1"/>
    <property type="match status" value="1"/>
</dbReference>
<dbReference type="EMBL" id="GL379792">
    <property type="protein sequence ID" value="EGT54255.1"/>
    <property type="molecule type" value="Genomic_DNA"/>
</dbReference>
<feature type="region of interest" description="Disordered" evidence="3">
    <location>
        <begin position="939"/>
        <end position="1014"/>
    </location>
</feature>
<dbReference type="OrthoDB" id="5868531at2759"/>
<keyword evidence="7" id="KW-1185">Reference proteome</keyword>
<name>G0MFX3_CAEBE</name>
<dbReference type="InterPro" id="IPR050951">
    <property type="entry name" value="Retrovirus_Pol_polyprotein"/>
</dbReference>
<dbReference type="InterPro" id="IPR000477">
    <property type="entry name" value="RT_dom"/>
</dbReference>
<dbReference type="PROSITE" id="PS50994">
    <property type="entry name" value="INTEGRASE"/>
    <property type="match status" value="1"/>
</dbReference>
<dbReference type="InterPro" id="IPR043128">
    <property type="entry name" value="Rev_trsase/Diguanyl_cyclase"/>
</dbReference>
<dbReference type="GO" id="GO:0003676">
    <property type="term" value="F:nucleic acid binding"/>
    <property type="evidence" value="ECO:0007669"/>
    <property type="project" value="InterPro"/>
</dbReference>
<dbReference type="eggNOG" id="KOG0017">
    <property type="taxonomic scope" value="Eukaryota"/>
</dbReference>
<protein>
    <recommendedName>
        <fullName evidence="1">RNA-directed DNA polymerase</fullName>
        <ecNumber evidence="1">2.7.7.49</ecNumber>
    </recommendedName>
</protein>
<dbReference type="CDD" id="cd01647">
    <property type="entry name" value="RT_LTR"/>
    <property type="match status" value="1"/>
</dbReference>
<dbReference type="FunFam" id="3.30.420.10:FF:000032">
    <property type="entry name" value="Retrovirus-related Pol polyprotein from transposon 297-like Protein"/>
    <property type="match status" value="1"/>
</dbReference>
<dbReference type="InterPro" id="IPR012337">
    <property type="entry name" value="RNaseH-like_sf"/>
</dbReference>
<dbReference type="STRING" id="135651.G0MFX3"/>
<keyword evidence="2" id="KW-0511">Multifunctional enzyme</keyword>
<accession>G0MFX3</accession>
<dbReference type="Pfam" id="PF17919">
    <property type="entry name" value="RT_RNaseH_2"/>
    <property type="match status" value="1"/>
</dbReference>
<dbReference type="Gene3D" id="3.10.10.10">
    <property type="entry name" value="HIV Type 1 Reverse Transcriptase, subunit A, domain 1"/>
    <property type="match status" value="1"/>
</dbReference>
<feature type="domain" description="Reverse transcriptase" evidence="4">
    <location>
        <begin position="101"/>
        <end position="279"/>
    </location>
</feature>